<dbReference type="EMBL" id="JBFRUW010000056">
    <property type="protein sequence ID" value="MFA0569602.1"/>
    <property type="molecule type" value="Genomic_DNA"/>
</dbReference>
<dbReference type="RefSeq" id="WP_372266758.1">
    <property type="nucleotide sequence ID" value="NZ_JBFRUW010000056.1"/>
</dbReference>
<gene>
    <name evidence="8" type="ORF">AB4566_15130</name>
</gene>
<evidence type="ECO:0000256" key="4">
    <source>
        <dbReference type="ARBA" id="ARBA00022989"/>
    </source>
</evidence>
<evidence type="ECO:0000259" key="7">
    <source>
        <dbReference type="Pfam" id="PF00482"/>
    </source>
</evidence>
<evidence type="ECO:0000313" key="9">
    <source>
        <dbReference type="Proteomes" id="UP001570417"/>
    </source>
</evidence>
<feature type="transmembrane region" description="Helical" evidence="6">
    <location>
        <begin position="94"/>
        <end position="113"/>
    </location>
</feature>
<feature type="transmembrane region" description="Helical" evidence="6">
    <location>
        <begin position="6"/>
        <end position="26"/>
    </location>
</feature>
<evidence type="ECO:0000256" key="1">
    <source>
        <dbReference type="ARBA" id="ARBA00004651"/>
    </source>
</evidence>
<evidence type="ECO:0000256" key="3">
    <source>
        <dbReference type="ARBA" id="ARBA00022692"/>
    </source>
</evidence>
<keyword evidence="2" id="KW-1003">Cell membrane</keyword>
<dbReference type="InterPro" id="IPR018076">
    <property type="entry name" value="T2SS_GspF_dom"/>
</dbReference>
<name>A0ABV4NEA1_9VIBR</name>
<evidence type="ECO:0000313" key="8">
    <source>
        <dbReference type="EMBL" id="MFA0569602.1"/>
    </source>
</evidence>
<dbReference type="PANTHER" id="PTHR35007">
    <property type="entry name" value="INTEGRAL MEMBRANE PROTEIN-RELATED"/>
    <property type="match status" value="1"/>
</dbReference>
<feature type="transmembrane region" description="Helical" evidence="6">
    <location>
        <begin position="119"/>
        <end position="140"/>
    </location>
</feature>
<protein>
    <submittedName>
        <fullName evidence="8">Type II secretion system F family protein</fullName>
    </submittedName>
</protein>
<sequence>MSTQMNLFIVLIALSFGIGIIAYLLFSNYKRKQTFHSFLTHEDNKHEPLEENNTNVFNSLISQFTSSEEEINKKFADAGLEGFRFKRFYMHIKYGVFLIGAISFYFLSTLNFVETNTVLIAGVVWFIFCVIAPDSYLAYMKKRLIAHTSSQLPYLLDLLAICVQTGMTLESALSYLANEMKGFDKNLAKLLAKTNERSRVVGLERSLDELYLRIPSPEMRSFVMTLKQSLQYGSSIYSVLTTLAADIRAVNMLHIEEKIGKLAAKMSIPLILFIMMPIVFIIVAPGIMRMMADV</sequence>
<dbReference type="Pfam" id="PF00482">
    <property type="entry name" value="T2SSF"/>
    <property type="match status" value="1"/>
</dbReference>
<reference evidence="8 9" key="1">
    <citation type="journal article" date="2024" name="ISME J.">
        <title>Tailless and filamentous prophages are predominant in marine Vibrio.</title>
        <authorList>
            <person name="Steensen K."/>
            <person name="Seneca J."/>
            <person name="Bartlau N."/>
            <person name="Yu X.A."/>
            <person name="Hussain F.A."/>
            <person name="Polz M.F."/>
        </authorList>
    </citation>
    <scope>NUCLEOTIDE SEQUENCE [LARGE SCALE GENOMIC DNA]</scope>
    <source>
        <strain evidence="8 9">10N.222.51.A1</strain>
    </source>
</reference>
<keyword evidence="5 6" id="KW-0472">Membrane</keyword>
<organism evidence="8 9">
    <name type="scientific">Vibrio gallaecicus</name>
    <dbReference type="NCBI Taxonomy" id="552386"/>
    <lineage>
        <taxon>Bacteria</taxon>
        <taxon>Pseudomonadati</taxon>
        <taxon>Pseudomonadota</taxon>
        <taxon>Gammaproteobacteria</taxon>
        <taxon>Vibrionales</taxon>
        <taxon>Vibrionaceae</taxon>
        <taxon>Vibrio</taxon>
    </lineage>
</organism>
<proteinExistence type="predicted"/>
<accession>A0ABV4NEA1</accession>
<comment type="subcellular location">
    <subcellularLocation>
        <location evidence="1">Cell membrane</location>
        <topology evidence="1">Multi-pass membrane protein</topology>
    </subcellularLocation>
</comment>
<comment type="caution">
    <text evidence="8">The sequence shown here is derived from an EMBL/GenBank/DDBJ whole genome shotgun (WGS) entry which is preliminary data.</text>
</comment>
<evidence type="ECO:0000256" key="5">
    <source>
        <dbReference type="ARBA" id="ARBA00023136"/>
    </source>
</evidence>
<feature type="transmembrane region" description="Helical" evidence="6">
    <location>
        <begin position="268"/>
        <end position="288"/>
    </location>
</feature>
<feature type="domain" description="Type II secretion system protein GspF" evidence="7">
    <location>
        <begin position="156"/>
        <end position="283"/>
    </location>
</feature>
<dbReference type="Proteomes" id="UP001570417">
    <property type="component" value="Unassembled WGS sequence"/>
</dbReference>
<evidence type="ECO:0000256" key="6">
    <source>
        <dbReference type="SAM" id="Phobius"/>
    </source>
</evidence>
<evidence type="ECO:0000256" key="2">
    <source>
        <dbReference type="ARBA" id="ARBA00022475"/>
    </source>
</evidence>
<keyword evidence="9" id="KW-1185">Reference proteome</keyword>
<keyword evidence="3 6" id="KW-0812">Transmembrane</keyword>
<keyword evidence="4 6" id="KW-1133">Transmembrane helix</keyword>
<dbReference type="PANTHER" id="PTHR35007:SF2">
    <property type="entry name" value="PILUS ASSEMBLE PROTEIN"/>
    <property type="match status" value="1"/>
</dbReference>